<evidence type="ECO:0000313" key="5">
    <source>
        <dbReference type="Proteomes" id="UP000188559"/>
    </source>
</evidence>
<keyword evidence="3" id="KW-0812">Transmembrane</keyword>
<dbReference type="GO" id="GO:0016491">
    <property type="term" value="F:oxidoreductase activity"/>
    <property type="evidence" value="ECO:0007669"/>
    <property type="project" value="UniProtKB-KW"/>
</dbReference>
<evidence type="ECO:0000256" key="1">
    <source>
        <dbReference type="ARBA" id="ARBA00006484"/>
    </source>
</evidence>
<comment type="similarity">
    <text evidence="1">Belongs to the short-chain dehydrogenases/reductases (SDR) family.</text>
</comment>
<keyword evidence="3" id="KW-0472">Membrane</keyword>
<dbReference type="RefSeq" id="WP_071494723.1">
    <property type="nucleotide sequence ID" value="NZ_LT629702.1"/>
</dbReference>
<protein>
    <recommendedName>
        <fullName evidence="6">SDR family oxidoreductase</fullName>
    </recommendedName>
</protein>
<comment type="caution">
    <text evidence="4">The sequence shown here is derived from an EMBL/GenBank/DDBJ whole genome shotgun (WGS) entry which is preliminary data.</text>
</comment>
<dbReference type="InterPro" id="IPR020904">
    <property type="entry name" value="Sc_DH/Rdtase_CS"/>
</dbReference>
<dbReference type="PROSITE" id="PS00061">
    <property type="entry name" value="ADH_SHORT"/>
    <property type="match status" value="1"/>
</dbReference>
<accession>A0A1V2JKR7</accession>
<organism evidence="4 5">
    <name type="scientific">Pseudomonas azotoformans</name>
    <dbReference type="NCBI Taxonomy" id="47878"/>
    <lineage>
        <taxon>Bacteria</taxon>
        <taxon>Pseudomonadati</taxon>
        <taxon>Pseudomonadota</taxon>
        <taxon>Gammaproteobacteria</taxon>
        <taxon>Pseudomonadales</taxon>
        <taxon>Pseudomonadaceae</taxon>
        <taxon>Pseudomonas</taxon>
    </lineage>
</organism>
<keyword evidence="2" id="KW-0560">Oxidoreductase</keyword>
<dbReference type="Proteomes" id="UP000188559">
    <property type="component" value="Unassembled WGS sequence"/>
</dbReference>
<dbReference type="Gene3D" id="3.40.50.720">
    <property type="entry name" value="NAD(P)-binding Rossmann-like Domain"/>
    <property type="match status" value="1"/>
</dbReference>
<dbReference type="InterPro" id="IPR051122">
    <property type="entry name" value="SDR_DHRS6-like"/>
</dbReference>
<dbReference type="PANTHER" id="PTHR43477:SF1">
    <property type="entry name" value="DIHYDROANTICAPSIN 7-DEHYDROGENASE"/>
    <property type="match status" value="1"/>
</dbReference>
<dbReference type="Pfam" id="PF13561">
    <property type="entry name" value="adh_short_C2"/>
    <property type="match status" value="1"/>
</dbReference>
<proteinExistence type="inferred from homology"/>
<name>A0A1V2JKR7_PSEAZ</name>
<evidence type="ECO:0000313" key="4">
    <source>
        <dbReference type="EMBL" id="ONH45436.1"/>
    </source>
</evidence>
<dbReference type="AlphaFoldDB" id="A0A1V2JKR7"/>
<dbReference type="InterPro" id="IPR036291">
    <property type="entry name" value="NAD(P)-bd_dom_sf"/>
</dbReference>
<dbReference type="SUPFAM" id="SSF51735">
    <property type="entry name" value="NAD(P)-binding Rossmann-fold domains"/>
    <property type="match status" value="1"/>
</dbReference>
<dbReference type="EMBL" id="MNPV01000003">
    <property type="protein sequence ID" value="ONH45436.1"/>
    <property type="molecule type" value="Genomic_DNA"/>
</dbReference>
<evidence type="ECO:0008006" key="6">
    <source>
        <dbReference type="Google" id="ProtNLM"/>
    </source>
</evidence>
<gene>
    <name evidence="4" type="ORF">BLL37_10645</name>
</gene>
<evidence type="ECO:0000256" key="3">
    <source>
        <dbReference type="SAM" id="Phobius"/>
    </source>
</evidence>
<evidence type="ECO:0000256" key="2">
    <source>
        <dbReference type="ARBA" id="ARBA00023002"/>
    </source>
</evidence>
<feature type="transmembrane region" description="Helical" evidence="3">
    <location>
        <begin position="12"/>
        <end position="29"/>
    </location>
</feature>
<dbReference type="PANTHER" id="PTHR43477">
    <property type="entry name" value="DIHYDROANTICAPSIN 7-DEHYDROGENASE"/>
    <property type="match status" value="1"/>
</dbReference>
<reference evidence="4 5" key="1">
    <citation type="submission" date="2016-10" db="EMBL/GenBank/DDBJ databases">
        <title>Pseudomonas lactis sp. nov. and Pseudomonas paralactis sp. nov., isolated from bovine raw milk.</title>
        <authorList>
            <person name="Von Neubeck M."/>
            <person name="Huptas C."/>
            <person name="Glueck C."/>
            <person name="Krewinkel M."/>
            <person name="Stoeckel M."/>
            <person name="Stressler T."/>
            <person name="Fischer L."/>
            <person name="Hinrichs J."/>
            <person name="Scherer S."/>
            <person name="Wenning M."/>
        </authorList>
    </citation>
    <scope>NUCLEOTIDE SEQUENCE [LARGE SCALE GENOMIC DNA]</scope>
    <source>
        <strain evidence="4 5">DSM 18862</strain>
    </source>
</reference>
<keyword evidence="5" id="KW-1185">Reference proteome</keyword>
<dbReference type="InterPro" id="IPR002347">
    <property type="entry name" value="SDR_fam"/>
</dbReference>
<keyword evidence="3" id="KW-1133">Transmembrane helix</keyword>
<dbReference type="PRINTS" id="PR00081">
    <property type="entry name" value="GDHRDH"/>
</dbReference>
<dbReference type="GeneID" id="57376816"/>
<dbReference type="CDD" id="cd05233">
    <property type="entry name" value="SDR_c"/>
    <property type="match status" value="1"/>
</dbReference>
<sequence>MVVATTARPRIAIFGASGAIGAGLVAWFAEREWDVIAIIRRVAADTGAHEQVTTVVWDPLANEPVPTSLRQLDAVVWAQGDNCTDNIADLDYKRHMRMYEANVGHVLVSMNALLSAGALVSGGARLCVISSIWQNIARQNKLSYCITKAALQGLVRSVSLDLADEGHVINAVLPGALDTPMTRANLSAEQIGRLEAATPGAHLAGIADVAAVVEFCCSPAHRSITGQFLTVDKGFSHARIV</sequence>